<dbReference type="AlphaFoldDB" id="A0A1A8T795"/>
<dbReference type="InterPro" id="IPR043519">
    <property type="entry name" value="NT_sf"/>
</dbReference>
<evidence type="ECO:0008006" key="3">
    <source>
        <dbReference type="Google" id="ProtNLM"/>
    </source>
</evidence>
<protein>
    <recommendedName>
        <fullName evidence="3">Polymerase nucleotidyl transferase domain-containing protein</fullName>
    </recommendedName>
</protein>
<dbReference type="STRING" id="1792290.MSP8886_00911"/>
<keyword evidence="2" id="KW-1185">Reference proteome</keyword>
<dbReference type="EMBL" id="FLOB01000002">
    <property type="protein sequence ID" value="SBS27651.1"/>
    <property type="molecule type" value="Genomic_DNA"/>
</dbReference>
<dbReference type="RefSeq" id="WP_067013206.1">
    <property type="nucleotide sequence ID" value="NZ_FLOB01000002.1"/>
</dbReference>
<organism evidence="1 2">
    <name type="scientific">Marinomonas spartinae</name>
    <dbReference type="NCBI Taxonomy" id="1792290"/>
    <lineage>
        <taxon>Bacteria</taxon>
        <taxon>Pseudomonadati</taxon>
        <taxon>Pseudomonadota</taxon>
        <taxon>Gammaproteobacteria</taxon>
        <taxon>Oceanospirillales</taxon>
        <taxon>Oceanospirillaceae</taxon>
        <taxon>Marinomonas</taxon>
    </lineage>
</organism>
<dbReference type="OrthoDB" id="9800549at2"/>
<sequence length="280" mass="32189">MNQAITLRVKFARKLLSRLCVMDYHTALIGGSVAKGWADDYSDIEIGLFYTSLPSLSDRQEMVKRTAGTDATFSRPDGNGLITDYFYVDGLKIDLWHCSEEVIDGFIRSIETASLTNAIQETLWVIQNGMVLKTSSQLIQWRNDLHFPLKKRQEVVALHLAAIISPDLKLYAHRQDLPIYYGLISGIQKRMGLLLFALNGMFSVDFKSLEQSLKELPIQPENCWQRFEAIYKAPFLEGAEMMESLIADTIALIQQHMPEMRVEKKHVFDRYRRRRWVGPV</sequence>
<accession>A0A1A8T795</accession>
<dbReference type="Proteomes" id="UP000092544">
    <property type="component" value="Unassembled WGS sequence"/>
</dbReference>
<evidence type="ECO:0000313" key="2">
    <source>
        <dbReference type="Proteomes" id="UP000092544"/>
    </source>
</evidence>
<dbReference type="Gene3D" id="3.30.460.10">
    <property type="entry name" value="Beta Polymerase, domain 2"/>
    <property type="match status" value="1"/>
</dbReference>
<dbReference type="SUPFAM" id="SSF81301">
    <property type="entry name" value="Nucleotidyltransferase"/>
    <property type="match status" value="1"/>
</dbReference>
<name>A0A1A8T795_9GAMM</name>
<proteinExistence type="predicted"/>
<gene>
    <name evidence="1" type="ORF">MSP8886_00911</name>
</gene>
<evidence type="ECO:0000313" key="1">
    <source>
        <dbReference type="EMBL" id="SBS27651.1"/>
    </source>
</evidence>
<reference evidence="1 2" key="1">
    <citation type="submission" date="2016-06" db="EMBL/GenBank/DDBJ databases">
        <authorList>
            <person name="Kjaerup R.B."/>
            <person name="Dalgaard T.S."/>
            <person name="Juul-Madsen H.R."/>
        </authorList>
    </citation>
    <scope>NUCLEOTIDE SEQUENCE [LARGE SCALE GENOMIC DNA]</scope>
    <source>
        <strain evidence="1 2">CECT 8886</strain>
    </source>
</reference>